<name>A0A5B6VVI3_9ROSI</name>
<protein>
    <submittedName>
        <fullName evidence="1">Protein MCM10</fullName>
    </submittedName>
</protein>
<sequence>MMNEWFTEYVRMNTASQQPLPPLVPQSIPVAPQGSEPLHFRATVDDDPKRVEFWLGNTIQVFDELSCTPAECVKSIVSLLRDTTYQWWNTLVSVAPRERLT</sequence>
<proteinExistence type="predicted"/>
<dbReference type="OrthoDB" id="2272416at2759"/>
<organism evidence="1 2">
    <name type="scientific">Gossypium australe</name>
    <dbReference type="NCBI Taxonomy" id="47621"/>
    <lineage>
        <taxon>Eukaryota</taxon>
        <taxon>Viridiplantae</taxon>
        <taxon>Streptophyta</taxon>
        <taxon>Embryophyta</taxon>
        <taxon>Tracheophyta</taxon>
        <taxon>Spermatophyta</taxon>
        <taxon>Magnoliopsida</taxon>
        <taxon>eudicotyledons</taxon>
        <taxon>Gunneridae</taxon>
        <taxon>Pentapetalae</taxon>
        <taxon>rosids</taxon>
        <taxon>malvids</taxon>
        <taxon>Malvales</taxon>
        <taxon>Malvaceae</taxon>
        <taxon>Malvoideae</taxon>
        <taxon>Gossypium</taxon>
    </lineage>
</organism>
<dbReference type="AlphaFoldDB" id="A0A5B6VVI3"/>
<accession>A0A5B6VVI3</accession>
<dbReference type="EMBL" id="SMMG02000005">
    <property type="protein sequence ID" value="KAA3473301.1"/>
    <property type="molecule type" value="Genomic_DNA"/>
</dbReference>
<evidence type="ECO:0000313" key="1">
    <source>
        <dbReference type="EMBL" id="KAA3473301.1"/>
    </source>
</evidence>
<dbReference type="Proteomes" id="UP000325315">
    <property type="component" value="Unassembled WGS sequence"/>
</dbReference>
<reference evidence="2" key="1">
    <citation type="journal article" date="2019" name="Plant Biotechnol. J.">
        <title>Genome sequencing of the Australian wild diploid species Gossypium australe highlights disease resistance and delayed gland morphogenesis.</title>
        <authorList>
            <person name="Cai Y."/>
            <person name="Cai X."/>
            <person name="Wang Q."/>
            <person name="Wang P."/>
            <person name="Zhang Y."/>
            <person name="Cai C."/>
            <person name="Xu Y."/>
            <person name="Wang K."/>
            <person name="Zhou Z."/>
            <person name="Wang C."/>
            <person name="Geng S."/>
            <person name="Li B."/>
            <person name="Dong Q."/>
            <person name="Hou Y."/>
            <person name="Wang H."/>
            <person name="Ai P."/>
            <person name="Liu Z."/>
            <person name="Yi F."/>
            <person name="Sun M."/>
            <person name="An G."/>
            <person name="Cheng J."/>
            <person name="Zhang Y."/>
            <person name="Shi Q."/>
            <person name="Xie Y."/>
            <person name="Shi X."/>
            <person name="Chang Y."/>
            <person name="Huang F."/>
            <person name="Chen Y."/>
            <person name="Hong S."/>
            <person name="Mi L."/>
            <person name="Sun Q."/>
            <person name="Zhang L."/>
            <person name="Zhou B."/>
            <person name="Peng R."/>
            <person name="Zhang X."/>
            <person name="Liu F."/>
        </authorList>
    </citation>
    <scope>NUCLEOTIDE SEQUENCE [LARGE SCALE GENOMIC DNA]</scope>
    <source>
        <strain evidence="2">cv. PA1801</strain>
    </source>
</reference>
<comment type="caution">
    <text evidence="1">The sequence shown here is derived from an EMBL/GenBank/DDBJ whole genome shotgun (WGS) entry which is preliminary data.</text>
</comment>
<gene>
    <name evidence="1" type="ORF">EPI10_023694</name>
</gene>
<evidence type="ECO:0000313" key="2">
    <source>
        <dbReference type="Proteomes" id="UP000325315"/>
    </source>
</evidence>
<keyword evidence="2" id="KW-1185">Reference proteome</keyword>